<feature type="transmembrane region" description="Helical" evidence="5">
    <location>
        <begin position="12"/>
        <end position="32"/>
    </location>
</feature>
<keyword evidence="4 5" id="KW-0472">Membrane</keyword>
<gene>
    <name evidence="7" type="ORF">ENM11_08000</name>
</gene>
<feature type="domain" description="Mechanosensitive ion channel MscS" evidence="6">
    <location>
        <begin position="96"/>
        <end position="162"/>
    </location>
</feature>
<evidence type="ECO:0000259" key="6">
    <source>
        <dbReference type="Pfam" id="PF00924"/>
    </source>
</evidence>
<evidence type="ECO:0000256" key="5">
    <source>
        <dbReference type="SAM" id="Phobius"/>
    </source>
</evidence>
<dbReference type="InterPro" id="IPR006685">
    <property type="entry name" value="MscS_channel_2nd"/>
</dbReference>
<accession>A0A7C5Q552</accession>
<keyword evidence="3 5" id="KW-1133">Transmembrane helix</keyword>
<comment type="subcellular location">
    <subcellularLocation>
        <location evidence="1">Membrane</location>
    </subcellularLocation>
</comment>
<feature type="transmembrane region" description="Helical" evidence="5">
    <location>
        <begin position="78"/>
        <end position="98"/>
    </location>
</feature>
<protein>
    <submittedName>
        <fullName evidence="7">Mechanosensitive ion channel family protein</fullName>
    </submittedName>
</protein>
<dbReference type="SUPFAM" id="SSF50182">
    <property type="entry name" value="Sm-like ribonucleoproteins"/>
    <property type="match status" value="1"/>
</dbReference>
<name>A0A7C5Q552_CALS0</name>
<dbReference type="Gene3D" id="2.30.30.60">
    <property type="match status" value="1"/>
</dbReference>
<feature type="transmembrane region" description="Helical" evidence="5">
    <location>
        <begin position="52"/>
        <end position="72"/>
    </location>
</feature>
<proteinExistence type="predicted"/>
<evidence type="ECO:0000256" key="4">
    <source>
        <dbReference type="ARBA" id="ARBA00023136"/>
    </source>
</evidence>
<evidence type="ECO:0000313" key="7">
    <source>
        <dbReference type="EMBL" id="HHK69069.1"/>
    </source>
</evidence>
<dbReference type="GO" id="GO:0016020">
    <property type="term" value="C:membrane"/>
    <property type="evidence" value="ECO:0007669"/>
    <property type="project" value="UniProtKB-SubCell"/>
</dbReference>
<dbReference type="PANTHER" id="PTHR30221">
    <property type="entry name" value="SMALL-CONDUCTANCE MECHANOSENSITIVE CHANNEL"/>
    <property type="match status" value="1"/>
</dbReference>
<evidence type="ECO:0000256" key="1">
    <source>
        <dbReference type="ARBA" id="ARBA00004370"/>
    </source>
</evidence>
<reference evidence="7" key="1">
    <citation type="journal article" date="2020" name="mSystems">
        <title>Genome- and Community-Level Interaction Insights into Carbon Utilization and Element Cycling Functions of Hydrothermarchaeota in Hydrothermal Sediment.</title>
        <authorList>
            <person name="Zhou Z."/>
            <person name="Liu Y."/>
            <person name="Xu W."/>
            <person name="Pan J."/>
            <person name="Luo Z.H."/>
            <person name="Li M."/>
        </authorList>
    </citation>
    <scope>NUCLEOTIDE SEQUENCE [LARGE SCALE GENOMIC DNA]</scope>
    <source>
        <strain evidence="7">SpSt-1056</strain>
    </source>
</reference>
<dbReference type="GO" id="GO:0008381">
    <property type="term" value="F:mechanosensitive monoatomic ion channel activity"/>
    <property type="evidence" value="ECO:0007669"/>
    <property type="project" value="InterPro"/>
</dbReference>
<dbReference type="InterPro" id="IPR023408">
    <property type="entry name" value="MscS_beta-dom_sf"/>
</dbReference>
<dbReference type="AlphaFoldDB" id="A0A7C5Q552"/>
<dbReference type="Pfam" id="PF00924">
    <property type="entry name" value="MS_channel_2nd"/>
    <property type="match status" value="1"/>
</dbReference>
<comment type="caution">
    <text evidence="7">The sequence shown here is derived from an EMBL/GenBank/DDBJ whole genome shotgun (WGS) entry which is preliminary data.</text>
</comment>
<evidence type="ECO:0000256" key="2">
    <source>
        <dbReference type="ARBA" id="ARBA00022692"/>
    </source>
</evidence>
<dbReference type="InterPro" id="IPR010920">
    <property type="entry name" value="LSM_dom_sf"/>
</dbReference>
<organism evidence="7">
    <name type="scientific">Caldiarchaeum subterraneum</name>
    <dbReference type="NCBI Taxonomy" id="311458"/>
    <lineage>
        <taxon>Archaea</taxon>
        <taxon>Nitrososphaerota</taxon>
        <taxon>Candidatus Caldarchaeales</taxon>
        <taxon>Candidatus Caldarchaeaceae</taxon>
        <taxon>Candidatus Caldarchaeum</taxon>
    </lineage>
</organism>
<dbReference type="Gene3D" id="1.10.287.1260">
    <property type="match status" value="1"/>
</dbReference>
<dbReference type="EMBL" id="DRWN01000068">
    <property type="protein sequence ID" value="HHK69069.1"/>
    <property type="molecule type" value="Genomic_DNA"/>
</dbReference>
<keyword evidence="2 5" id="KW-0812">Transmembrane</keyword>
<dbReference type="PANTHER" id="PTHR30221:SF1">
    <property type="entry name" value="SMALL-CONDUCTANCE MECHANOSENSITIVE CHANNEL"/>
    <property type="match status" value="1"/>
</dbReference>
<dbReference type="InterPro" id="IPR045275">
    <property type="entry name" value="MscS_archaea/bacteria_type"/>
</dbReference>
<evidence type="ECO:0000256" key="3">
    <source>
        <dbReference type="ARBA" id="ARBA00022989"/>
    </source>
</evidence>
<sequence length="255" mass="27802">MNLVEVMDVTLVLVRVAVVAGILLATFISARFVGTILRKGLRLVPPLVADQVVRWVSVFIWLVGLLLAVNQLGLNLDILLLLIAVAGVTFAIASKDILSNIVSKYFLGIYIPIKSGDSIQIAGFSGKVVEINQIATLLLDDEGYVVAVPNSVFVKDVCVNKSSLASQRVTIPVSISSKISLPKAEAELLKLVYKYKVHLDQRFPPIFTVKSRGSSQVEAELVLLVARPEIRETLAAELGSKIRERLDDLSREDGK</sequence>